<dbReference type="InterPro" id="IPR008979">
    <property type="entry name" value="Galactose-bd-like_sf"/>
</dbReference>
<evidence type="ECO:0000256" key="2">
    <source>
        <dbReference type="ARBA" id="ARBA00022525"/>
    </source>
</evidence>
<feature type="domain" description="Malectin" evidence="4">
    <location>
        <begin position="652"/>
        <end position="788"/>
    </location>
</feature>
<dbReference type="AlphaFoldDB" id="A0A5M8QSA5"/>
<proteinExistence type="predicted"/>
<dbReference type="PANTHER" id="PTHR42754:SF1">
    <property type="entry name" value="LIPOPROTEIN"/>
    <property type="match status" value="1"/>
</dbReference>
<dbReference type="InterPro" id="IPR013783">
    <property type="entry name" value="Ig-like_fold"/>
</dbReference>
<dbReference type="EMBL" id="VBSN01000059">
    <property type="protein sequence ID" value="KAA6437072.1"/>
    <property type="molecule type" value="Genomic_DNA"/>
</dbReference>
<dbReference type="NCBIfam" id="NF033679">
    <property type="entry name" value="DNRLRE_dom"/>
    <property type="match status" value="1"/>
</dbReference>
<sequence length="1088" mass="117461">MLLHLSLKMNLPGNFLQRTFPNYLKWCMILILVPFLTGKLLAQPAVEWDKLQTLTPGFGPYPTVACQTTDGGVMIGLAAGGNAGSKYFILKLDRKGNKEWEKTYGGNKDDELKSVIQTSDGGYLIGGQSDSDAGGDKSDSAYSISTDYWIIKITADGTKQWDKTYGGTGSDNLGTAIQTYDGGYLVGGLSTSPANGIKTENSFGESDCWLIKLDANGNKQWDKTLGGSLRDDVSSIIQVPDGSFIIGCNSDSEISGNKTAGSKGSYDYWIVKLSASGIKQWDKTYGGNGFDSNPIIVQTEDNGYLLAGDSWSDAGEYKSAPGFGYYDLWIVKINSEGEKQWDKSYGGNDPDLIQSIQPTPDGGFLIGMVYYSDLGDTKADPTRDLDDNWIIKIDANGTKLWDKNIGGSPRSVSTLAGVFTTSDGGYLTTGNSYSNNIGGDKTEVGQGVWTVKLLAESNDKKLAFSTDSLDFALSSIPTDSTRNAILSANTGSPEVTFRKSAADWLDLPLPALDTLPFTVTTSGIASGQYSSVVAATAPGYARALLKINLNVNEVSMPPVLSPVGDKVLLPGGTLRFTATATTGFGQTTTFSVLNAPAGAVIDAVTGAFNWTAPWETGSYQLTIRVGVAGSPNLYDEELITVRVVEPANFPAIRINAGGKDFTTADGRVFMADTFFVGNTRTSTVKDIDIVNTQDDELYRSSRCDRYFSYRIPVQSGIYKVTLHFAEVFWGVYPGKPGNVSSRLFDVAAERASKLNFYSIIQKAGGPLRAVTESFEVKVTDGFLDLDFDYADADLAKVAAIEVEVISPLTEFSIGPVADAYVRHGNNSQTNYGLEQTIDLKATTKAELARAAYIKFSLASLSEITSAKLRIYGRNYEGTNLIRVGLTGIDNDSWSETGITASNAPTGFSTFLGSFDINDQKHRPRFFEVDITEYAKAQLAQDKMLTLMLADRGETNKRATFNSRENAVNPPELIIITSGPITPTARIAHTPVLTKTDNKTENELTASTIYPNPVQKHFTVQIGNQHQDNISLQLINAAGRSYPVKTNEELHAGSKAEADVSGLSLSKGIYLLKVQSSKTSEVLKVLITE</sequence>
<comment type="caution">
    <text evidence="7">The sequence shown here is derived from an EMBL/GenBank/DDBJ whole genome shotgun (WGS) entry which is preliminary data.</text>
</comment>
<keyword evidence="3" id="KW-0732">Signal</keyword>
<dbReference type="GO" id="GO:0005576">
    <property type="term" value="C:extracellular region"/>
    <property type="evidence" value="ECO:0007669"/>
    <property type="project" value="UniProtKB-SubCell"/>
</dbReference>
<name>A0A5M8QSA5_9BACT</name>
<feature type="domain" description="Carbohydrate-binding module family 96" evidence="6">
    <location>
        <begin position="812"/>
        <end position="975"/>
    </location>
</feature>
<dbReference type="NCBIfam" id="TIGR04183">
    <property type="entry name" value="Por_Secre_tail"/>
    <property type="match status" value="1"/>
</dbReference>
<feature type="domain" description="Secretion system C-terminal sorting" evidence="5">
    <location>
        <begin position="1008"/>
        <end position="1086"/>
    </location>
</feature>
<comment type="subcellular location">
    <subcellularLocation>
        <location evidence="1">Secreted</location>
    </subcellularLocation>
</comment>
<evidence type="ECO:0000313" key="8">
    <source>
        <dbReference type="Proteomes" id="UP000323994"/>
    </source>
</evidence>
<gene>
    <name evidence="7" type="ORF">FEM33_20360</name>
</gene>
<dbReference type="PANTHER" id="PTHR42754">
    <property type="entry name" value="ENDOGLUCANASE"/>
    <property type="match status" value="1"/>
</dbReference>
<organism evidence="7 8">
    <name type="scientific">Dyadobacter flavalbus</name>
    <dbReference type="NCBI Taxonomy" id="2579942"/>
    <lineage>
        <taxon>Bacteria</taxon>
        <taxon>Pseudomonadati</taxon>
        <taxon>Bacteroidota</taxon>
        <taxon>Cytophagia</taxon>
        <taxon>Cytophagales</taxon>
        <taxon>Spirosomataceae</taxon>
        <taxon>Dyadobacter</taxon>
    </lineage>
</organism>
<dbReference type="Gene3D" id="2.60.40.10">
    <property type="entry name" value="Immunoglobulins"/>
    <property type="match status" value="1"/>
</dbReference>
<dbReference type="Pfam" id="PF05345">
    <property type="entry name" value="He_PIG"/>
    <property type="match status" value="1"/>
</dbReference>
<dbReference type="InterPro" id="IPR055372">
    <property type="entry name" value="CBM96"/>
</dbReference>
<evidence type="ECO:0000256" key="1">
    <source>
        <dbReference type="ARBA" id="ARBA00004613"/>
    </source>
</evidence>
<protein>
    <submittedName>
        <fullName evidence="7">DNRLRE domain-containing protein</fullName>
    </submittedName>
</protein>
<evidence type="ECO:0000259" key="4">
    <source>
        <dbReference type="Pfam" id="PF11721"/>
    </source>
</evidence>
<dbReference type="Pfam" id="PF11721">
    <property type="entry name" value="Malectin"/>
    <property type="match status" value="1"/>
</dbReference>
<evidence type="ECO:0000259" key="5">
    <source>
        <dbReference type="Pfam" id="PF18962"/>
    </source>
</evidence>
<keyword evidence="8" id="KW-1185">Reference proteome</keyword>
<reference evidence="7 8" key="1">
    <citation type="submission" date="2019-05" db="EMBL/GenBank/DDBJ databases">
        <authorList>
            <person name="Qu J.-H."/>
        </authorList>
    </citation>
    <scope>NUCLEOTIDE SEQUENCE [LARGE SCALE GENOMIC DNA]</scope>
    <source>
        <strain evidence="7 8">NS28</strain>
    </source>
</reference>
<dbReference type="Pfam" id="PF18962">
    <property type="entry name" value="Por_Secre_tail"/>
    <property type="match status" value="1"/>
</dbReference>
<evidence type="ECO:0000259" key="6">
    <source>
        <dbReference type="Pfam" id="PF24517"/>
    </source>
</evidence>
<accession>A0A5M8QSA5</accession>
<keyword evidence="2" id="KW-0964">Secreted</keyword>
<dbReference type="Pfam" id="PF24517">
    <property type="entry name" value="CBM96"/>
    <property type="match status" value="1"/>
</dbReference>
<evidence type="ECO:0000256" key="3">
    <source>
        <dbReference type="ARBA" id="ARBA00022729"/>
    </source>
</evidence>
<dbReference type="Gene3D" id="2.60.120.430">
    <property type="entry name" value="Galactose-binding lectin"/>
    <property type="match status" value="1"/>
</dbReference>
<dbReference type="Proteomes" id="UP000323994">
    <property type="component" value="Unassembled WGS sequence"/>
</dbReference>
<evidence type="ECO:0000313" key="7">
    <source>
        <dbReference type="EMBL" id="KAA6437072.1"/>
    </source>
</evidence>
<dbReference type="InterPro" id="IPR021720">
    <property type="entry name" value="Malectin_dom"/>
</dbReference>
<dbReference type="InterPro" id="IPR026444">
    <property type="entry name" value="Secre_tail"/>
</dbReference>
<dbReference type="SUPFAM" id="SSF49785">
    <property type="entry name" value="Galactose-binding domain-like"/>
    <property type="match status" value="1"/>
</dbReference>